<evidence type="ECO:0000256" key="2">
    <source>
        <dbReference type="ARBA" id="ARBA00022801"/>
    </source>
</evidence>
<keyword evidence="8" id="KW-1185">Reference proteome</keyword>
<evidence type="ECO:0000256" key="1">
    <source>
        <dbReference type="ARBA" id="ARBA00022723"/>
    </source>
</evidence>
<name>A0A1I5QJD8_9SPHN</name>
<dbReference type="InterPro" id="IPR050884">
    <property type="entry name" value="CNP_phosphodiesterase-III"/>
</dbReference>
<dbReference type="PANTHER" id="PTHR42988:SF2">
    <property type="entry name" value="CYCLIC NUCLEOTIDE PHOSPHODIESTERASE CBUA0032-RELATED"/>
    <property type="match status" value="1"/>
</dbReference>
<dbReference type="Proteomes" id="UP000199586">
    <property type="component" value="Unassembled WGS sequence"/>
</dbReference>
<keyword evidence="2" id="KW-0378">Hydrolase</keyword>
<dbReference type="EMBL" id="FOXP01000002">
    <property type="protein sequence ID" value="SFP46207.1"/>
    <property type="molecule type" value="Genomic_DNA"/>
</dbReference>
<sequence length="264" mass="29391">MEKGERMAKLFHVSDVHFGKEDKAAIAWFAERVEMEKPDAVIMTGDLTMRARTREFEAGGAWLKSLAAPVTVEIGNHDIPYYWDPIRRFIAPYTRYAAIERMIERPLELPGVTVVPLKTIARAQWRMNWSKGYVGRASLARALQLIADAPKGNLIFVAAHHPLIEAGTKGTAKTWRGEEALSELAAAGAHAVLSGHVHDPFDVPVHRSGRMIRMIGAGTLSVRTRNSPPGFNELRVHGDQFETLSRTQSDEPKHSISETVETSY</sequence>
<dbReference type="PANTHER" id="PTHR42988">
    <property type="entry name" value="PHOSPHOHYDROLASE"/>
    <property type="match status" value="1"/>
</dbReference>
<dbReference type="AlphaFoldDB" id="A0A1I5QJD8"/>
<evidence type="ECO:0000256" key="5">
    <source>
        <dbReference type="SAM" id="MobiDB-lite"/>
    </source>
</evidence>
<keyword evidence="3" id="KW-0408">Iron</keyword>
<organism evidence="7 8">
    <name type="scientific">Sphingomonas rubra</name>
    <dbReference type="NCBI Taxonomy" id="634430"/>
    <lineage>
        <taxon>Bacteria</taxon>
        <taxon>Pseudomonadati</taxon>
        <taxon>Pseudomonadota</taxon>
        <taxon>Alphaproteobacteria</taxon>
        <taxon>Sphingomonadales</taxon>
        <taxon>Sphingomonadaceae</taxon>
        <taxon>Sphingomonas</taxon>
    </lineage>
</organism>
<proteinExistence type="inferred from homology"/>
<evidence type="ECO:0000313" key="7">
    <source>
        <dbReference type="EMBL" id="SFP46207.1"/>
    </source>
</evidence>
<dbReference type="SUPFAM" id="SSF56300">
    <property type="entry name" value="Metallo-dependent phosphatases"/>
    <property type="match status" value="1"/>
</dbReference>
<reference evidence="7 8" key="1">
    <citation type="submission" date="2016-10" db="EMBL/GenBank/DDBJ databases">
        <authorList>
            <person name="de Groot N.N."/>
        </authorList>
    </citation>
    <scope>NUCLEOTIDE SEQUENCE [LARGE SCALE GENOMIC DNA]</scope>
    <source>
        <strain evidence="7 8">CGMCC 1.9113</strain>
    </source>
</reference>
<dbReference type="InterPro" id="IPR004843">
    <property type="entry name" value="Calcineurin-like_PHP"/>
</dbReference>
<dbReference type="InterPro" id="IPR029052">
    <property type="entry name" value="Metallo-depent_PP-like"/>
</dbReference>
<evidence type="ECO:0000313" key="8">
    <source>
        <dbReference type="Proteomes" id="UP000199586"/>
    </source>
</evidence>
<evidence type="ECO:0000256" key="3">
    <source>
        <dbReference type="ARBA" id="ARBA00023004"/>
    </source>
</evidence>
<dbReference type="Pfam" id="PF00149">
    <property type="entry name" value="Metallophos"/>
    <property type="match status" value="1"/>
</dbReference>
<keyword evidence="1" id="KW-0479">Metal-binding</keyword>
<comment type="similarity">
    <text evidence="4">Belongs to the cyclic nucleotide phosphodiesterase class-III family.</text>
</comment>
<evidence type="ECO:0000259" key="6">
    <source>
        <dbReference type="Pfam" id="PF00149"/>
    </source>
</evidence>
<dbReference type="GO" id="GO:0016787">
    <property type="term" value="F:hydrolase activity"/>
    <property type="evidence" value="ECO:0007669"/>
    <property type="project" value="UniProtKB-KW"/>
</dbReference>
<dbReference type="GO" id="GO:0046872">
    <property type="term" value="F:metal ion binding"/>
    <property type="evidence" value="ECO:0007669"/>
    <property type="project" value="UniProtKB-KW"/>
</dbReference>
<dbReference type="Gene3D" id="3.60.21.10">
    <property type="match status" value="1"/>
</dbReference>
<dbReference type="STRING" id="634430.SAMN04488241_10283"/>
<protein>
    <submittedName>
        <fullName evidence="7">3',5'-cyclic AMP phosphodiesterase CpdA</fullName>
    </submittedName>
</protein>
<gene>
    <name evidence="7" type="ORF">SAMN04488241_10283</name>
</gene>
<evidence type="ECO:0000256" key="4">
    <source>
        <dbReference type="ARBA" id="ARBA00025742"/>
    </source>
</evidence>
<accession>A0A1I5QJD8</accession>
<feature type="domain" description="Calcineurin-like phosphoesterase" evidence="6">
    <location>
        <begin position="9"/>
        <end position="200"/>
    </location>
</feature>
<feature type="region of interest" description="Disordered" evidence="5">
    <location>
        <begin position="245"/>
        <end position="264"/>
    </location>
</feature>